<feature type="transmembrane region" description="Helical" evidence="7">
    <location>
        <begin position="278"/>
        <end position="296"/>
    </location>
</feature>
<evidence type="ECO:0000256" key="6">
    <source>
        <dbReference type="ARBA" id="ARBA00023136"/>
    </source>
</evidence>
<name>A0A366I8X4_9FIRM</name>
<comment type="caution">
    <text evidence="9">The sequence shown here is derived from an EMBL/GenBank/DDBJ whole genome shotgun (WGS) entry which is preliminary data.</text>
</comment>
<feature type="transmembrane region" description="Helical" evidence="7">
    <location>
        <begin position="99"/>
        <end position="117"/>
    </location>
</feature>
<protein>
    <submittedName>
        <fullName evidence="9">Drug/metabolite transporter (DMT)-like permease</fullName>
    </submittedName>
</protein>
<dbReference type="InterPro" id="IPR050638">
    <property type="entry name" value="AA-Vitamin_Transporters"/>
</dbReference>
<evidence type="ECO:0000313" key="10">
    <source>
        <dbReference type="Proteomes" id="UP000253490"/>
    </source>
</evidence>
<dbReference type="PANTHER" id="PTHR32322">
    <property type="entry name" value="INNER MEMBRANE TRANSPORTER"/>
    <property type="match status" value="1"/>
</dbReference>
<dbReference type="InterPro" id="IPR000620">
    <property type="entry name" value="EamA_dom"/>
</dbReference>
<feature type="transmembrane region" description="Helical" evidence="7">
    <location>
        <begin position="71"/>
        <end position="93"/>
    </location>
</feature>
<dbReference type="Gene3D" id="1.10.3730.20">
    <property type="match status" value="1"/>
</dbReference>
<feature type="transmembrane region" description="Helical" evidence="7">
    <location>
        <begin position="38"/>
        <end position="59"/>
    </location>
</feature>
<evidence type="ECO:0000256" key="2">
    <source>
        <dbReference type="ARBA" id="ARBA00007362"/>
    </source>
</evidence>
<dbReference type="GO" id="GO:0005886">
    <property type="term" value="C:plasma membrane"/>
    <property type="evidence" value="ECO:0007669"/>
    <property type="project" value="UniProtKB-SubCell"/>
</dbReference>
<feature type="transmembrane region" description="Helical" evidence="7">
    <location>
        <begin position="222"/>
        <end position="243"/>
    </location>
</feature>
<evidence type="ECO:0000256" key="5">
    <source>
        <dbReference type="ARBA" id="ARBA00022989"/>
    </source>
</evidence>
<feature type="transmembrane region" description="Helical" evidence="7">
    <location>
        <begin position="255"/>
        <end position="272"/>
    </location>
</feature>
<evidence type="ECO:0000256" key="3">
    <source>
        <dbReference type="ARBA" id="ARBA00022475"/>
    </source>
</evidence>
<evidence type="ECO:0000313" key="9">
    <source>
        <dbReference type="EMBL" id="RBP65976.1"/>
    </source>
</evidence>
<dbReference type="EMBL" id="QNRX01000006">
    <property type="protein sequence ID" value="RBP65976.1"/>
    <property type="molecule type" value="Genomic_DNA"/>
</dbReference>
<feature type="transmembrane region" description="Helical" evidence="7">
    <location>
        <begin position="153"/>
        <end position="172"/>
    </location>
</feature>
<dbReference type="InterPro" id="IPR037185">
    <property type="entry name" value="EmrE-like"/>
</dbReference>
<evidence type="ECO:0000256" key="4">
    <source>
        <dbReference type="ARBA" id="ARBA00022692"/>
    </source>
</evidence>
<keyword evidence="5 7" id="KW-1133">Transmembrane helix</keyword>
<dbReference type="PANTHER" id="PTHR32322:SF18">
    <property type="entry name" value="S-ADENOSYLMETHIONINE_S-ADENOSYLHOMOCYSTEINE TRANSPORTER"/>
    <property type="match status" value="1"/>
</dbReference>
<feature type="transmembrane region" description="Helical" evidence="7">
    <location>
        <begin position="184"/>
        <end position="202"/>
    </location>
</feature>
<keyword evidence="6 7" id="KW-0472">Membrane</keyword>
<dbReference type="AlphaFoldDB" id="A0A366I8X4"/>
<reference evidence="9 10" key="1">
    <citation type="submission" date="2018-06" db="EMBL/GenBank/DDBJ databases">
        <title>Genomic Encyclopedia of Type Strains, Phase IV (KMG-IV): sequencing the most valuable type-strain genomes for metagenomic binning, comparative biology and taxonomic classification.</title>
        <authorList>
            <person name="Goeker M."/>
        </authorList>
    </citation>
    <scope>NUCLEOTIDE SEQUENCE [LARGE SCALE GENOMIC DNA]</scope>
    <source>
        <strain evidence="9 10">DSM 22112</strain>
    </source>
</reference>
<sequence>MGGYNKKVYISVAVYTLIVGLSFMFLKIALESADPIDLLAYRFSAAFIGLFIAYGFRWIKVEFSKERMIKIIPISLFYPLGFFSLQAFALQYISSAEGGILLAASPIFTLILATYFLKERTTIFQKFSILISVIGVMYIAINKGINLEFNNLRGTVLMLLAALSTSSYSVMARKMRKDFSHLEISSIMILIGFIAFNVLSAGKHITNGTLSDFFVPLSNLSFIISIMYLGVLSSLGTSIMNNYILSKIEASKMGVFANLSTIITTIAGAVFLKETIVYYHIIGSVLIIGGVLGVHFSDKK</sequence>
<feature type="domain" description="EamA" evidence="8">
    <location>
        <begin position="153"/>
        <end position="294"/>
    </location>
</feature>
<feature type="transmembrane region" description="Helical" evidence="7">
    <location>
        <begin position="7"/>
        <end position="26"/>
    </location>
</feature>
<dbReference type="Proteomes" id="UP000253490">
    <property type="component" value="Unassembled WGS sequence"/>
</dbReference>
<evidence type="ECO:0000256" key="7">
    <source>
        <dbReference type="SAM" id="Phobius"/>
    </source>
</evidence>
<keyword evidence="4 7" id="KW-0812">Transmembrane</keyword>
<feature type="transmembrane region" description="Helical" evidence="7">
    <location>
        <begin position="124"/>
        <end position="141"/>
    </location>
</feature>
<dbReference type="SUPFAM" id="SSF103481">
    <property type="entry name" value="Multidrug resistance efflux transporter EmrE"/>
    <property type="match status" value="2"/>
</dbReference>
<evidence type="ECO:0000256" key="1">
    <source>
        <dbReference type="ARBA" id="ARBA00004651"/>
    </source>
</evidence>
<dbReference type="OrthoDB" id="37139at2"/>
<comment type="similarity">
    <text evidence="2">Belongs to the EamA transporter family.</text>
</comment>
<keyword evidence="10" id="KW-1185">Reference proteome</keyword>
<dbReference type="Pfam" id="PF00892">
    <property type="entry name" value="EamA"/>
    <property type="match status" value="2"/>
</dbReference>
<feature type="domain" description="EamA" evidence="8">
    <location>
        <begin position="9"/>
        <end position="139"/>
    </location>
</feature>
<evidence type="ECO:0000259" key="8">
    <source>
        <dbReference type="Pfam" id="PF00892"/>
    </source>
</evidence>
<gene>
    <name evidence="9" type="ORF">DES36_10687</name>
</gene>
<dbReference type="RefSeq" id="WP_113920306.1">
    <property type="nucleotide sequence ID" value="NZ_QNRX01000006.1"/>
</dbReference>
<proteinExistence type="inferred from homology"/>
<organism evidence="9 10">
    <name type="scientific">Alkalibaculum bacchi</name>
    <dbReference type="NCBI Taxonomy" id="645887"/>
    <lineage>
        <taxon>Bacteria</taxon>
        <taxon>Bacillati</taxon>
        <taxon>Bacillota</taxon>
        <taxon>Clostridia</taxon>
        <taxon>Eubacteriales</taxon>
        <taxon>Eubacteriaceae</taxon>
        <taxon>Alkalibaculum</taxon>
    </lineage>
</organism>
<keyword evidence="3" id="KW-1003">Cell membrane</keyword>
<comment type="subcellular location">
    <subcellularLocation>
        <location evidence="1">Cell membrane</location>
        <topology evidence="1">Multi-pass membrane protein</topology>
    </subcellularLocation>
</comment>
<accession>A0A366I8X4</accession>